<sequence length="1670" mass="190489">MTDNNFNYDSFVQNPSNPIDIDNLSLQDSLFSSGSLSPPPFNSFNISSFNINGLKMHFQNKIELLHNLFSLKQISFGDVVDTHLHPKQMHFLSKRLSNYTVFFSVLDTSQHVRSSGAAHFCCLHSPTSDQALRDNTIDLLIQALSEAKRLGFHHTICGDFNMHLDHFYSLFFNQPQIASKRIYRLFNFLLSNGYVDFTPVNFSDSFGTFHRADLISRIDYVWSCPLLKRFLLTSVIFDVHDLNFSDHNPVIIYYDCSFLHSSIKLAHARQLKRRSRRIFSFDSVTPSQWDKFSAHIDNLCNISCSIFAFWHINQILLRKYPLSFSPSHDRKWSVYLIRLNNIFTLYKSTLSAVLVLPVTLSSCRTDNFTKLFDILSYASKLLRGLHLLKEKELQDSSIKAHLDTRDQNFDTDISSFINSALSHSQRQIVLDHVFIDHPTTPQLWRSEYTPMNNISPDIYSSLLSPSSLEEWLSTVSSMPNGKAPGPSMITYEMLKHLGPTANSLLLALIRKCFAFADIPDLWRQAMVFPIPKPHEWRCQLKNTRPITLLEVIRKSFVKLFYNCLSAILAAHNILTGSNFAGLPGGTCQDLIITLESIIHDANHNNSPLWILSQDISKAFDSVNLTMLKFALKRIRLPASAITFILSLFMHRSNRVYTAHGETSFYQVHIGIDQGEVISPLLWVIYIDPLLTVLKHEMMDPYILRSLTLLSTTSDIISPIAINNLVFMDDSTLISSSKAGLEHMLSITEEFYALNNTSANHQKYVLISNSLPLTTTSTILPVDFHLFLSSLNSVSSISVTSLSITSSFRFLGVWFNIKGSRDFVKKQITGKCNSFAATLRPVKLSARQVVYLYNLVFIPKLEYCMQVTHLSEKDCYAATRLIRSLVKQKANFSRSLPNPILYLSQALGLINLFSHLIQCHINNLFLMANSSTSLIQRLFIYRLMLIQFRFLIPIFPLNVDDWSLWSNMNTFRCDYIACTIASMVSTPFRMQHATFTLVSPDLSLPGHTPLYSCMSPHAFKACLRVLRKHHLYYLSQLIASSGFHLISWTAYQTAYIAQLADKRGRSLPHKWYLDIKANTTLPDSHDILYDRYVCPPSATSSINLVFGLSVQPKKDTCIIVHWTSECLSSPGDVICLHPCPGCDAHVLFPSANKYTAVYPQCTFKISLLRSLILPIDCERIHQTTTEVISSPPFFGQTSIAQWFPIITILISLQISLLLPLQLRVIRLDLLLWMTRLTSPLLFFSQRSWVQLIYDAGYLNSVTTYTHGTIRNWPSSTRAKAAAIYAALSVFLDDSTISIYTDSQAAIDASIERSIHTKWLTVIPVQVKGHDGNYWNDFANSLANSAHYSDTATLLPVARYTSSHNVRLICDDIVCESNPRRLFKLYFQTTLLKDLLSLKRFQFIYCLCNRDNDYVVDWKLTWFSLNFTPVHDASFKASHASRHYAFKFKLFLDDLPLLEKLKITRPDLYIDLLTCRSCCDRKEDLMHLILCSNRPGKYAKVDPTLMLRKLSALSCWTISSSNWSSYALIRGCLPSVFIDLFAELSIPRQSAMKVVAAIYNNFIQKLCSRIWNLRTYDKSKWEDALNITLKLKTTPQPSNLPATSYVPFSSLLPPIHLVTSRDYGINWLKNSMIQGWDVDFYSGRVIRYYVSIVASTLVEIYQGEDLGKFSVK</sequence>
<organism evidence="2 3">
    <name type="scientific">Rhizophagus clarus</name>
    <dbReference type="NCBI Taxonomy" id="94130"/>
    <lineage>
        <taxon>Eukaryota</taxon>
        <taxon>Fungi</taxon>
        <taxon>Fungi incertae sedis</taxon>
        <taxon>Mucoromycota</taxon>
        <taxon>Glomeromycotina</taxon>
        <taxon>Glomeromycetes</taxon>
        <taxon>Glomerales</taxon>
        <taxon>Glomeraceae</taxon>
        <taxon>Rhizophagus</taxon>
    </lineage>
</organism>
<feature type="domain" description="Reverse transcriptase" evidence="1">
    <location>
        <begin position="511"/>
        <end position="814"/>
    </location>
</feature>
<dbReference type="Gene3D" id="3.60.10.10">
    <property type="entry name" value="Endonuclease/exonuclease/phosphatase"/>
    <property type="match status" value="1"/>
</dbReference>
<dbReference type="InterPro" id="IPR000477">
    <property type="entry name" value="RT_dom"/>
</dbReference>
<dbReference type="EMBL" id="BEXD01001134">
    <property type="protein sequence ID" value="GBB92510.1"/>
    <property type="molecule type" value="Genomic_DNA"/>
</dbReference>
<comment type="caution">
    <text evidence="2">The sequence shown here is derived from an EMBL/GenBank/DDBJ whole genome shotgun (WGS) entry which is preliminary data.</text>
</comment>
<dbReference type="SUPFAM" id="SSF56219">
    <property type="entry name" value="DNase I-like"/>
    <property type="match status" value="1"/>
</dbReference>
<gene>
    <name evidence="2" type="ORF">RclHR1_20180002</name>
</gene>
<keyword evidence="3" id="KW-1185">Reference proteome</keyword>
<dbReference type="STRING" id="94130.A0A2Z6QR18"/>
<reference evidence="2 3" key="1">
    <citation type="submission" date="2017-11" db="EMBL/GenBank/DDBJ databases">
        <title>The genome of Rhizophagus clarus HR1 reveals common genetic basis of auxotrophy among arbuscular mycorrhizal fungi.</title>
        <authorList>
            <person name="Kobayashi Y."/>
        </authorList>
    </citation>
    <scope>NUCLEOTIDE SEQUENCE [LARGE SCALE GENOMIC DNA]</scope>
    <source>
        <strain evidence="2 3">HR1</strain>
    </source>
</reference>
<dbReference type="Proteomes" id="UP000247702">
    <property type="component" value="Unassembled WGS sequence"/>
</dbReference>
<dbReference type="PROSITE" id="PS50878">
    <property type="entry name" value="RT_POL"/>
    <property type="match status" value="1"/>
</dbReference>
<protein>
    <recommendedName>
        <fullName evidence="1">Reverse transcriptase domain-containing protein</fullName>
    </recommendedName>
</protein>
<dbReference type="InterPro" id="IPR036397">
    <property type="entry name" value="RNaseH_sf"/>
</dbReference>
<name>A0A2Z6QR18_9GLOM</name>
<evidence type="ECO:0000259" key="1">
    <source>
        <dbReference type="PROSITE" id="PS50878"/>
    </source>
</evidence>
<dbReference type="InterPro" id="IPR012337">
    <property type="entry name" value="RNaseH-like_sf"/>
</dbReference>
<evidence type="ECO:0000313" key="2">
    <source>
        <dbReference type="EMBL" id="GBB92510.1"/>
    </source>
</evidence>
<proteinExistence type="predicted"/>
<dbReference type="GO" id="GO:0003676">
    <property type="term" value="F:nucleic acid binding"/>
    <property type="evidence" value="ECO:0007669"/>
    <property type="project" value="InterPro"/>
</dbReference>
<dbReference type="Pfam" id="PF00078">
    <property type="entry name" value="RVT_1"/>
    <property type="match status" value="1"/>
</dbReference>
<evidence type="ECO:0000313" key="3">
    <source>
        <dbReference type="Proteomes" id="UP000247702"/>
    </source>
</evidence>
<dbReference type="SUPFAM" id="SSF53098">
    <property type="entry name" value="Ribonuclease H-like"/>
    <property type="match status" value="1"/>
</dbReference>
<dbReference type="PANTHER" id="PTHR19446">
    <property type="entry name" value="REVERSE TRANSCRIPTASES"/>
    <property type="match status" value="1"/>
</dbReference>
<accession>A0A2Z6QR18</accession>
<dbReference type="Gene3D" id="3.30.420.10">
    <property type="entry name" value="Ribonuclease H-like superfamily/Ribonuclease H"/>
    <property type="match status" value="1"/>
</dbReference>
<dbReference type="InterPro" id="IPR036691">
    <property type="entry name" value="Endo/exonu/phosph_ase_sf"/>
</dbReference>